<keyword evidence="2" id="KW-1185">Reference proteome</keyword>
<dbReference type="PANTHER" id="PTHR28055">
    <property type="entry name" value="ALTERED INHERITANCE OF MITOCHONDRIA PROTEIN 41, MITOCHONDRIAL"/>
    <property type="match status" value="1"/>
</dbReference>
<proteinExistence type="predicted"/>
<protein>
    <submittedName>
        <fullName evidence="1">Aspartyl-tRNA amidotransferase subunit B</fullName>
    </submittedName>
</protein>
<dbReference type="Pfam" id="PF09424">
    <property type="entry name" value="YqeY"/>
    <property type="match status" value="1"/>
</dbReference>
<dbReference type="EMBL" id="BMXI01000015">
    <property type="protein sequence ID" value="GHC62432.1"/>
    <property type="molecule type" value="Genomic_DNA"/>
</dbReference>
<dbReference type="AlphaFoldDB" id="A0A918WNV9"/>
<dbReference type="PANTHER" id="PTHR28055:SF1">
    <property type="entry name" value="ALTERED INHERITANCE OF MITOCHONDRIA PROTEIN 41, MITOCHONDRIAL"/>
    <property type="match status" value="1"/>
</dbReference>
<dbReference type="Gene3D" id="1.10.10.410">
    <property type="match status" value="1"/>
</dbReference>
<dbReference type="SUPFAM" id="SSF89095">
    <property type="entry name" value="GatB/YqeY motif"/>
    <property type="match status" value="1"/>
</dbReference>
<dbReference type="Proteomes" id="UP000644507">
    <property type="component" value="Unassembled WGS sequence"/>
</dbReference>
<dbReference type="RefSeq" id="WP_189572217.1">
    <property type="nucleotide sequence ID" value="NZ_BMXI01000015.1"/>
</dbReference>
<evidence type="ECO:0000313" key="2">
    <source>
        <dbReference type="Proteomes" id="UP000644507"/>
    </source>
</evidence>
<dbReference type="InterPro" id="IPR042184">
    <property type="entry name" value="YqeY/Aim41_N"/>
</dbReference>
<comment type="caution">
    <text evidence="1">The sequence shown here is derived from an EMBL/GenBank/DDBJ whole genome shotgun (WGS) entry which is preliminary data.</text>
</comment>
<name>A0A918WNV9_9BACT</name>
<gene>
    <name evidence="1" type="ORF">GCM10007100_32310</name>
</gene>
<organism evidence="1 2">
    <name type="scientific">Roseibacillus persicicus</name>
    <dbReference type="NCBI Taxonomy" id="454148"/>
    <lineage>
        <taxon>Bacteria</taxon>
        <taxon>Pseudomonadati</taxon>
        <taxon>Verrucomicrobiota</taxon>
        <taxon>Verrucomicrobiia</taxon>
        <taxon>Verrucomicrobiales</taxon>
        <taxon>Verrucomicrobiaceae</taxon>
        <taxon>Roseibacillus</taxon>
    </lineage>
</organism>
<accession>A0A918WNV9</accession>
<dbReference type="InterPro" id="IPR023168">
    <property type="entry name" value="GatB_Yqey_C_2"/>
</dbReference>
<dbReference type="GO" id="GO:0016884">
    <property type="term" value="F:carbon-nitrogen ligase activity, with glutamine as amido-N-donor"/>
    <property type="evidence" value="ECO:0007669"/>
    <property type="project" value="InterPro"/>
</dbReference>
<sequence length="151" mass="16233">MATLTEQITEDIKNAMRAKDTVALGTLRALKSAIKNSAIEKGGADAELDDTEATAVIRKQIKQRQDSIAQFEQAGRTELSEKEKSEIAVLEKYLPAALTQDEIDQAVAESIAETGATTRADMGKVMKVLQEKTGGRADGKTLSQAVQNKLA</sequence>
<dbReference type="InterPro" id="IPR003789">
    <property type="entry name" value="Asn/Gln_tRNA_amidoTrase-B-like"/>
</dbReference>
<reference evidence="1" key="1">
    <citation type="journal article" date="2014" name="Int. J. Syst. Evol. Microbiol.">
        <title>Complete genome sequence of Corynebacterium casei LMG S-19264T (=DSM 44701T), isolated from a smear-ripened cheese.</title>
        <authorList>
            <consortium name="US DOE Joint Genome Institute (JGI-PGF)"/>
            <person name="Walter F."/>
            <person name="Albersmeier A."/>
            <person name="Kalinowski J."/>
            <person name="Ruckert C."/>
        </authorList>
    </citation>
    <scope>NUCLEOTIDE SEQUENCE</scope>
    <source>
        <strain evidence="1">KCTC 12988</strain>
    </source>
</reference>
<dbReference type="Gene3D" id="1.10.1510.10">
    <property type="entry name" value="Uncharacterised protein YqeY/AIM41 PF09424, N-terminal domain"/>
    <property type="match status" value="1"/>
</dbReference>
<dbReference type="InterPro" id="IPR019004">
    <property type="entry name" value="YqeY/Aim41"/>
</dbReference>
<reference evidence="1" key="2">
    <citation type="submission" date="2020-09" db="EMBL/GenBank/DDBJ databases">
        <authorList>
            <person name="Sun Q."/>
            <person name="Kim S."/>
        </authorList>
    </citation>
    <scope>NUCLEOTIDE SEQUENCE</scope>
    <source>
        <strain evidence="1">KCTC 12988</strain>
    </source>
</reference>
<evidence type="ECO:0000313" key="1">
    <source>
        <dbReference type="EMBL" id="GHC62432.1"/>
    </source>
</evidence>